<protein>
    <submittedName>
        <fullName evidence="2">Uncharacterized protein</fullName>
    </submittedName>
</protein>
<comment type="caution">
    <text evidence="2">The sequence shown here is derived from an EMBL/GenBank/DDBJ whole genome shotgun (WGS) entry which is preliminary data.</text>
</comment>
<accession>W4F0M0</accession>
<sequence length="67" mass="7855">MKRWWYWLFSTILFGFILITQGLFSSYKLEGEHPGSLNESLLSIWWGCIAILVVLLFIKRISEKGDC</sequence>
<evidence type="ECO:0000313" key="3">
    <source>
        <dbReference type="Proteomes" id="UP000019062"/>
    </source>
</evidence>
<keyword evidence="1" id="KW-0472">Membrane</keyword>
<keyword evidence="1" id="KW-0812">Transmembrane</keyword>
<proteinExistence type="predicted"/>
<evidence type="ECO:0000313" key="2">
    <source>
        <dbReference type="EMBL" id="ETT85979.1"/>
    </source>
</evidence>
<gene>
    <name evidence="2" type="ORF">C176_09302</name>
</gene>
<evidence type="ECO:0000256" key="1">
    <source>
        <dbReference type="SAM" id="Phobius"/>
    </source>
</evidence>
<dbReference type="RefSeq" id="WP_038183349.1">
    <property type="nucleotide sequence ID" value="NZ_ASQA01000015.1"/>
</dbReference>
<keyword evidence="1" id="KW-1133">Transmembrane helix</keyword>
<organism evidence="2 3">
    <name type="scientific">Viridibacillus arenosi FSL R5-213</name>
    <dbReference type="NCBI Taxonomy" id="1227360"/>
    <lineage>
        <taxon>Bacteria</taxon>
        <taxon>Bacillati</taxon>
        <taxon>Bacillota</taxon>
        <taxon>Bacilli</taxon>
        <taxon>Bacillales</taxon>
        <taxon>Caryophanaceae</taxon>
        <taxon>Viridibacillus</taxon>
    </lineage>
</organism>
<name>W4F0M0_9BACL</name>
<reference evidence="2 3" key="1">
    <citation type="journal article" date="2014" name="BMC Genomics">
        <title>Genomic comparison of sporeforming bacilli isolated from milk.</title>
        <authorList>
            <person name="Moreno Switt A.I."/>
            <person name="Andrus A.D."/>
            <person name="Ranieri M.L."/>
            <person name="Orsi R.H."/>
            <person name="Ivy R."/>
            <person name="den Bakker H.C."/>
            <person name="Martin N.H."/>
            <person name="Wiedmann M."/>
            <person name="Boor K.J."/>
        </authorList>
    </citation>
    <scope>NUCLEOTIDE SEQUENCE [LARGE SCALE GENOMIC DNA]</scope>
    <source>
        <strain evidence="2 3">FSL R5-213</strain>
    </source>
</reference>
<dbReference type="Proteomes" id="UP000019062">
    <property type="component" value="Unassembled WGS sequence"/>
</dbReference>
<dbReference type="AlphaFoldDB" id="W4F0M0"/>
<keyword evidence="3" id="KW-1185">Reference proteome</keyword>
<dbReference type="EMBL" id="ASQA01000015">
    <property type="protein sequence ID" value="ETT85979.1"/>
    <property type="molecule type" value="Genomic_DNA"/>
</dbReference>
<feature type="transmembrane region" description="Helical" evidence="1">
    <location>
        <begin position="40"/>
        <end position="58"/>
    </location>
</feature>